<gene>
    <name evidence="2" type="ORF">FDENT_11386</name>
</gene>
<keyword evidence="3" id="KW-1185">Reference proteome</keyword>
<dbReference type="EMBL" id="JAAOAK010000368">
    <property type="protein sequence ID" value="KAF5669920.1"/>
    <property type="molecule type" value="Genomic_DNA"/>
</dbReference>
<comment type="caution">
    <text evidence="2">The sequence shown here is derived from an EMBL/GenBank/DDBJ whole genome shotgun (WGS) entry which is preliminary data.</text>
</comment>
<protein>
    <submittedName>
        <fullName evidence="2">Uncharacterized protein</fullName>
    </submittedName>
</protein>
<organism evidence="2 3">
    <name type="scientific">Fusarium denticulatum</name>
    <dbReference type="NCBI Taxonomy" id="48507"/>
    <lineage>
        <taxon>Eukaryota</taxon>
        <taxon>Fungi</taxon>
        <taxon>Dikarya</taxon>
        <taxon>Ascomycota</taxon>
        <taxon>Pezizomycotina</taxon>
        <taxon>Sordariomycetes</taxon>
        <taxon>Hypocreomycetidae</taxon>
        <taxon>Hypocreales</taxon>
        <taxon>Nectriaceae</taxon>
        <taxon>Fusarium</taxon>
        <taxon>Fusarium fujikuroi species complex</taxon>
    </lineage>
</organism>
<reference evidence="2 3" key="1">
    <citation type="submission" date="2020-05" db="EMBL/GenBank/DDBJ databases">
        <title>Identification and distribution of gene clusters putatively required for synthesis of sphingolipid metabolism inhibitors in phylogenetically diverse species of the filamentous fungus Fusarium.</title>
        <authorList>
            <person name="Kim H.-S."/>
            <person name="Busman M."/>
            <person name="Brown D.W."/>
            <person name="Divon H."/>
            <person name="Uhlig S."/>
            <person name="Proctor R.H."/>
        </authorList>
    </citation>
    <scope>NUCLEOTIDE SEQUENCE [LARGE SCALE GENOMIC DNA]</scope>
    <source>
        <strain evidence="2 3">NRRL 25311</strain>
    </source>
</reference>
<dbReference type="Proteomes" id="UP000562682">
    <property type="component" value="Unassembled WGS sequence"/>
</dbReference>
<feature type="compositionally biased region" description="Polar residues" evidence="1">
    <location>
        <begin position="65"/>
        <end position="76"/>
    </location>
</feature>
<feature type="region of interest" description="Disordered" evidence="1">
    <location>
        <begin position="1"/>
        <end position="76"/>
    </location>
</feature>
<evidence type="ECO:0000256" key="1">
    <source>
        <dbReference type="SAM" id="MobiDB-lite"/>
    </source>
</evidence>
<evidence type="ECO:0000313" key="2">
    <source>
        <dbReference type="EMBL" id="KAF5669920.1"/>
    </source>
</evidence>
<name>A0A8H5WT10_9HYPO</name>
<accession>A0A8H5WT10</accession>
<sequence length="76" mass="8460">MPDIKRISPAPIRRTPQALKDGRDTRPPIRSNIYVWPPQASTSLDSKPPATDRHRGPFIQETEARPSSISTTKVLG</sequence>
<evidence type="ECO:0000313" key="3">
    <source>
        <dbReference type="Proteomes" id="UP000562682"/>
    </source>
</evidence>
<proteinExistence type="predicted"/>
<dbReference type="AlphaFoldDB" id="A0A8H5WT10"/>